<proteinExistence type="predicted"/>
<dbReference type="Proteomes" id="UP000242224">
    <property type="component" value="Unassembled WGS sequence"/>
</dbReference>
<sequence>MPEAVEPRRAAVEQYLGALSTLQVFAPASVFEASEKADRSFKKYVELLRKHYEEKTASDADVKSAEKEFSADFRALISVMRNDIKSG</sequence>
<accession>A0ABX3MJR3</accession>
<comment type="caution">
    <text evidence="1">The sequence shown here is derived from an EMBL/GenBank/DDBJ whole genome shotgun (WGS) entry which is preliminary data.</text>
</comment>
<reference evidence="1 2" key="1">
    <citation type="submission" date="2016-11" db="EMBL/GenBank/DDBJ databases">
        <title>A multilocus sequence analysis scheme for characterization of bacteria in the genus Thioclava.</title>
        <authorList>
            <person name="Liu Y."/>
            <person name="Shao Z."/>
        </authorList>
    </citation>
    <scope>NUCLEOTIDE SEQUENCE [LARGE SCALE GENOMIC DNA]</scope>
    <source>
        <strain evidence="1 2">11.10-0-13</strain>
    </source>
</reference>
<gene>
    <name evidence="1" type="ORF">BMG00_12000</name>
</gene>
<evidence type="ECO:0000313" key="2">
    <source>
        <dbReference type="Proteomes" id="UP000242224"/>
    </source>
</evidence>
<evidence type="ECO:0000313" key="1">
    <source>
        <dbReference type="EMBL" id="OOY11802.1"/>
    </source>
</evidence>
<organism evidence="1 2">
    <name type="scientific">Thioclava marina</name>
    <dbReference type="NCBI Taxonomy" id="1915077"/>
    <lineage>
        <taxon>Bacteria</taxon>
        <taxon>Pseudomonadati</taxon>
        <taxon>Pseudomonadota</taxon>
        <taxon>Alphaproteobacteria</taxon>
        <taxon>Rhodobacterales</taxon>
        <taxon>Paracoccaceae</taxon>
        <taxon>Thioclava</taxon>
    </lineage>
</organism>
<dbReference type="EMBL" id="MPZS01000002">
    <property type="protein sequence ID" value="OOY11802.1"/>
    <property type="molecule type" value="Genomic_DNA"/>
</dbReference>
<protein>
    <submittedName>
        <fullName evidence="1">Uncharacterized protein</fullName>
    </submittedName>
</protein>
<keyword evidence="2" id="KW-1185">Reference proteome</keyword>
<name>A0ABX3MJR3_9RHOB</name>